<dbReference type="Gene3D" id="6.10.10.120">
    <property type="entry name" value="Antitoxin ParD1-like"/>
    <property type="match status" value="1"/>
</dbReference>
<organism evidence="2 3">
    <name type="scientific">Roseicyclus marinus</name>
    <dbReference type="NCBI Taxonomy" id="2161673"/>
    <lineage>
        <taxon>Bacteria</taxon>
        <taxon>Pseudomonadati</taxon>
        <taxon>Pseudomonadota</taxon>
        <taxon>Alphaproteobacteria</taxon>
        <taxon>Rhodobacterales</taxon>
        <taxon>Roseobacteraceae</taxon>
        <taxon>Roseicyclus</taxon>
    </lineage>
</organism>
<proteinExistence type="predicted"/>
<dbReference type="KEGG" id="rmai:MACH21_33200"/>
<dbReference type="InterPro" id="IPR010985">
    <property type="entry name" value="Ribbon_hlx_hlx"/>
</dbReference>
<sequence>MTVKTSVSLSDQQAAFARQLVEEGRYASISAVIQHGLDRLQMEREAEMADVAALRAVLQERAKGPFVAMETPGELTRKVMERWRARRELQD</sequence>
<accession>A0AA48HF54</accession>
<evidence type="ECO:0000313" key="2">
    <source>
        <dbReference type="EMBL" id="BDW87143.1"/>
    </source>
</evidence>
<dbReference type="AlphaFoldDB" id="A0AA48HF54"/>
<protein>
    <recommendedName>
        <fullName evidence="4">Antitoxin ParD1/3/4</fullName>
    </recommendedName>
</protein>
<keyword evidence="3" id="KW-1185">Reference proteome</keyword>
<evidence type="ECO:0000256" key="1">
    <source>
        <dbReference type="ARBA" id="ARBA00022649"/>
    </source>
</evidence>
<evidence type="ECO:0008006" key="4">
    <source>
        <dbReference type="Google" id="ProtNLM"/>
    </source>
</evidence>
<dbReference type="Proteomes" id="UP001337723">
    <property type="component" value="Chromosome"/>
</dbReference>
<dbReference type="RefSeq" id="WP_338273227.1">
    <property type="nucleotide sequence ID" value="NZ_AP027266.1"/>
</dbReference>
<dbReference type="Pfam" id="PF03693">
    <property type="entry name" value="ParD_antitoxin"/>
    <property type="match status" value="1"/>
</dbReference>
<keyword evidence="1" id="KW-1277">Toxin-antitoxin system</keyword>
<dbReference type="InterPro" id="IPR022789">
    <property type="entry name" value="ParD"/>
</dbReference>
<dbReference type="NCBIfam" id="TIGR02606">
    <property type="entry name" value="antidote_CC2985"/>
    <property type="match status" value="1"/>
</dbReference>
<dbReference type="EMBL" id="AP027266">
    <property type="protein sequence ID" value="BDW87143.1"/>
    <property type="molecule type" value="Genomic_DNA"/>
</dbReference>
<dbReference type="InterPro" id="IPR038296">
    <property type="entry name" value="ParD_sf"/>
</dbReference>
<reference evidence="2 3" key="1">
    <citation type="submission" date="2023-01" db="EMBL/GenBank/DDBJ databases">
        <title>Complete genome sequence of Roseicyclus marinus strain Dej080120_10.</title>
        <authorList>
            <person name="Ueki S."/>
            <person name="Maruyama F."/>
        </authorList>
    </citation>
    <scope>NUCLEOTIDE SEQUENCE [LARGE SCALE GENOMIC DNA]</scope>
    <source>
        <strain evidence="2 3">Dej080120_10</strain>
    </source>
</reference>
<gene>
    <name evidence="2" type="ORF">MACH21_33200</name>
</gene>
<evidence type="ECO:0000313" key="3">
    <source>
        <dbReference type="Proteomes" id="UP001337723"/>
    </source>
</evidence>
<name>A0AA48HF54_9RHOB</name>
<dbReference type="SUPFAM" id="SSF47598">
    <property type="entry name" value="Ribbon-helix-helix"/>
    <property type="match status" value="1"/>
</dbReference>
<dbReference type="GO" id="GO:0006355">
    <property type="term" value="P:regulation of DNA-templated transcription"/>
    <property type="evidence" value="ECO:0007669"/>
    <property type="project" value="InterPro"/>
</dbReference>